<organism evidence="2 3">
    <name type="scientific">Brassica cretica</name>
    <name type="common">Mustard</name>
    <dbReference type="NCBI Taxonomy" id="69181"/>
    <lineage>
        <taxon>Eukaryota</taxon>
        <taxon>Viridiplantae</taxon>
        <taxon>Streptophyta</taxon>
        <taxon>Embryophyta</taxon>
        <taxon>Tracheophyta</taxon>
        <taxon>Spermatophyta</taxon>
        <taxon>Magnoliopsida</taxon>
        <taxon>eudicotyledons</taxon>
        <taxon>Gunneridae</taxon>
        <taxon>Pentapetalae</taxon>
        <taxon>rosids</taxon>
        <taxon>malvids</taxon>
        <taxon>Brassicales</taxon>
        <taxon>Brassicaceae</taxon>
        <taxon>Brassiceae</taxon>
        <taxon>Brassica</taxon>
    </lineage>
</organism>
<accession>A0ABQ7ABW7</accession>
<dbReference type="Proteomes" id="UP000266723">
    <property type="component" value="Unassembled WGS sequence"/>
</dbReference>
<keyword evidence="1" id="KW-0067">ATP-binding</keyword>
<reference evidence="2 3" key="1">
    <citation type="journal article" date="2020" name="BMC Genomics">
        <title>Intraspecific diversification of the crop wild relative Brassica cretica Lam. using demographic model selection.</title>
        <authorList>
            <person name="Kioukis A."/>
            <person name="Michalopoulou V.A."/>
            <person name="Briers L."/>
            <person name="Pirintsos S."/>
            <person name="Studholme D.J."/>
            <person name="Pavlidis P."/>
            <person name="Sarris P.F."/>
        </authorList>
    </citation>
    <scope>NUCLEOTIDE SEQUENCE [LARGE SCALE GENOMIC DNA]</scope>
    <source>
        <strain evidence="3">cv. PFS-1207/04</strain>
    </source>
</reference>
<dbReference type="PROSITE" id="PS00107">
    <property type="entry name" value="PROTEIN_KINASE_ATP"/>
    <property type="match status" value="1"/>
</dbReference>
<name>A0ABQ7ABW7_BRACR</name>
<protein>
    <recommendedName>
        <fullName evidence="4">Protein kinase domain-containing protein</fullName>
    </recommendedName>
</protein>
<evidence type="ECO:0000313" key="3">
    <source>
        <dbReference type="Proteomes" id="UP000266723"/>
    </source>
</evidence>
<feature type="binding site" evidence="1">
    <location>
        <position position="38"/>
    </location>
    <ligand>
        <name>ATP</name>
        <dbReference type="ChEBI" id="CHEBI:30616"/>
    </ligand>
</feature>
<dbReference type="SUPFAM" id="SSF56112">
    <property type="entry name" value="Protein kinase-like (PK-like)"/>
    <property type="match status" value="1"/>
</dbReference>
<evidence type="ECO:0000313" key="2">
    <source>
        <dbReference type="EMBL" id="KAF3495237.1"/>
    </source>
</evidence>
<proteinExistence type="predicted"/>
<sequence length="80" mass="9172">MQSNEEFVKFLGKGAYGYVNLVRYSNPEDGSSFLSALKNSYHEDYDNLQTELCVLLKLRGCPRIVTCFGDSLRQRSQQSR</sequence>
<dbReference type="Gene3D" id="3.30.200.20">
    <property type="entry name" value="Phosphorylase Kinase, domain 1"/>
    <property type="match status" value="1"/>
</dbReference>
<evidence type="ECO:0000256" key="1">
    <source>
        <dbReference type="PROSITE-ProRule" id="PRU10141"/>
    </source>
</evidence>
<keyword evidence="3" id="KW-1185">Reference proteome</keyword>
<keyword evidence="1" id="KW-0547">Nucleotide-binding</keyword>
<dbReference type="InterPro" id="IPR011009">
    <property type="entry name" value="Kinase-like_dom_sf"/>
</dbReference>
<dbReference type="EMBL" id="QGKV02002055">
    <property type="protein sequence ID" value="KAF3495237.1"/>
    <property type="molecule type" value="Genomic_DNA"/>
</dbReference>
<evidence type="ECO:0008006" key="4">
    <source>
        <dbReference type="Google" id="ProtNLM"/>
    </source>
</evidence>
<dbReference type="InterPro" id="IPR017441">
    <property type="entry name" value="Protein_kinase_ATP_BS"/>
</dbReference>
<comment type="caution">
    <text evidence="2">The sequence shown here is derived from an EMBL/GenBank/DDBJ whole genome shotgun (WGS) entry which is preliminary data.</text>
</comment>
<gene>
    <name evidence="2" type="ORF">DY000_02052230</name>
</gene>